<evidence type="ECO:0000313" key="3">
    <source>
        <dbReference type="EMBL" id="MCE7030369.1"/>
    </source>
</evidence>
<dbReference type="InterPro" id="IPR050078">
    <property type="entry name" value="Ribosomal_L11_MeTrfase_PrmA"/>
</dbReference>
<dbReference type="InterPro" id="IPR029063">
    <property type="entry name" value="SAM-dependent_MTases_sf"/>
</dbReference>
<organism evidence="3 4">
    <name type="scientific">Jiella avicenniae</name>
    <dbReference type="NCBI Taxonomy" id="2907202"/>
    <lineage>
        <taxon>Bacteria</taxon>
        <taxon>Pseudomonadati</taxon>
        <taxon>Pseudomonadota</taxon>
        <taxon>Alphaproteobacteria</taxon>
        <taxon>Hyphomicrobiales</taxon>
        <taxon>Aurantimonadaceae</taxon>
        <taxon>Jiella</taxon>
    </lineage>
</organism>
<name>A0A9X1T712_9HYPH</name>
<dbReference type="Proteomes" id="UP001139035">
    <property type="component" value="Unassembled WGS sequence"/>
</dbReference>
<evidence type="ECO:0000313" key="4">
    <source>
        <dbReference type="Proteomes" id="UP001139035"/>
    </source>
</evidence>
<dbReference type="Gene3D" id="3.40.50.150">
    <property type="entry name" value="Vaccinia Virus protein VP39"/>
    <property type="match status" value="1"/>
</dbReference>
<protein>
    <submittedName>
        <fullName evidence="3">Methyltransferase</fullName>
    </submittedName>
</protein>
<dbReference type="GO" id="GO:0032259">
    <property type="term" value="P:methylation"/>
    <property type="evidence" value="ECO:0007669"/>
    <property type="project" value="UniProtKB-KW"/>
</dbReference>
<proteinExistence type="predicted"/>
<dbReference type="AlphaFoldDB" id="A0A9X1T712"/>
<dbReference type="SUPFAM" id="SSF53335">
    <property type="entry name" value="S-adenosyl-L-methionine-dependent methyltransferases"/>
    <property type="match status" value="1"/>
</dbReference>
<keyword evidence="2" id="KW-0808">Transferase</keyword>
<keyword evidence="1 3" id="KW-0489">Methyltransferase</keyword>
<dbReference type="PANTHER" id="PTHR43648">
    <property type="entry name" value="ELECTRON TRANSFER FLAVOPROTEIN BETA SUBUNIT LYSINE METHYLTRANSFERASE"/>
    <property type="match status" value="1"/>
</dbReference>
<gene>
    <name evidence="3" type="ORF">LZD57_20480</name>
</gene>
<sequence length="240" mass="25782">MIDDDSRAGTETPAATGRLDPRRAEAFILANTSVSSPPHVPEIRLRLASEAHEIWLKSEAELEAIGLPPPFWAFAWAGGQGLARFLLDHPERVRGRTVLDFASGSGLVAIAAAVAGAKAVTAADIDPFAQAALASNLALNFEDGTAKVRFLRGDLVGHQVEADLVLAGDVFYDRGMAERLVPWFDRLAAGGTGVLVGDPGRAYLPHGRLDRLAEYSVPVSRALEDQEIKRVAVWRWIGQA</sequence>
<reference evidence="3" key="1">
    <citation type="submission" date="2022-01" db="EMBL/GenBank/DDBJ databases">
        <title>Jiella avicenniae sp. nov., a novel endophytic bacterium isolated from bark of Avicennia marina.</title>
        <authorList>
            <person name="Tuo L."/>
        </authorList>
    </citation>
    <scope>NUCLEOTIDE SEQUENCE</scope>
    <source>
        <strain evidence="3">CBK1P-4</strain>
    </source>
</reference>
<comment type="caution">
    <text evidence="3">The sequence shown here is derived from an EMBL/GenBank/DDBJ whole genome shotgun (WGS) entry which is preliminary data.</text>
</comment>
<accession>A0A9X1T712</accession>
<dbReference type="EMBL" id="JAJUWU010000024">
    <property type="protein sequence ID" value="MCE7030369.1"/>
    <property type="molecule type" value="Genomic_DNA"/>
</dbReference>
<dbReference type="GO" id="GO:0016279">
    <property type="term" value="F:protein-lysine N-methyltransferase activity"/>
    <property type="evidence" value="ECO:0007669"/>
    <property type="project" value="TreeGrafter"/>
</dbReference>
<evidence type="ECO:0000256" key="1">
    <source>
        <dbReference type="ARBA" id="ARBA00022603"/>
    </source>
</evidence>
<keyword evidence="4" id="KW-1185">Reference proteome</keyword>
<evidence type="ECO:0000256" key="2">
    <source>
        <dbReference type="ARBA" id="ARBA00022679"/>
    </source>
</evidence>
<dbReference type="Pfam" id="PF06325">
    <property type="entry name" value="PrmA"/>
    <property type="match status" value="1"/>
</dbReference>
<dbReference type="RefSeq" id="WP_233721445.1">
    <property type="nucleotide sequence ID" value="NZ_JAJUWU010000024.1"/>
</dbReference>
<dbReference type="PANTHER" id="PTHR43648:SF1">
    <property type="entry name" value="ELECTRON TRANSFER FLAVOPROTEIN BETA SUBUNIT LYSINE METHYLTRANSFERASE"/>
    <property type="match status" value="1"/>
</dbReference>